<proteinExistence type="predicted"/>
<organism evidence="1 2">
    <name type="scientific">Riemerella anatipestifer</name>
    <name type="common">Moraxella anatipestifer</name>
    <dbReference type="NCBI Taxonomy" id="34085"/>
    <lineage>
        <taxon>Bacteria</taxon>
        <taxon>Pseudomonadati</taxon>
        <taxon>Bacteroidota</taxon>
        <taxon>Flavobacteriia</taxon>
        <taxon>Flavobacteriales</taxon>
        <taxon>Weeksellaceae</taxon>
        <taxon>Riemerella</taxon>
    </lineage>
</organism>
<reference evidence="1" key="1">
    <citation type="submission" date="2022-10" db="EMBL/GenBank/DDBJ databases">
        <title>Sifting through the core-genome to identify putative cross-protective antigens against Riemerella anatipestifer.</title>
        <authorList>
            <person name="Zheng X."/>
            <person name="Zhang W."/>
        </authorList>
    </citation>
    <scope>NUCLEOTIDE SEQUENCE</scope>
    <source>
        <strain evidence="1">ZWRA178</strain>
    </source>
</reference>
<dbReference type="Proteomes" id="UP001207440">
    <property type="component" value="Unassembled WGS sequence"/>
</dbReference>
<evidence type="ECO:0000313" key="2">
    <source>
        <dbReference type="Proteomes" id="UP001207440"/>
    </source>
</evidence>
<dbReference type="AlphaFoldDB" id="A0AAP3AN25"/>
<name>A0AAP3AN25_RIEAN</name>
<sequence>MTTTEQIQAEKKELDLLTGKGFEIEVTSFFGKKRKFQAKKMALGRMLRLSKIFITMELNDEALNSKDFQEQLSAQYQAVLQNARKVAKVIAVCVTDNKLLSWWIQRQVLKSYTSKEILNFAQTLLKEADYANFILSIALLNGNRPTKANPIEK</sequence>
<protein>
    <submittedName>
        <fullName evidence="1">Uncharacterized protein</fullName>
    </submittedName>
</protein>
<evidence type="ECO:0000313" key="1">
    <source>
        <dbReference type="EMBL" id="MCW0524836.1"/>
    </source>
</evidence>
<comment type="caution">
    <text evidence="1">The sequence shown here is derived from an EMBL/GenBank/DDBJ whole genome shotgun (WGS) entry which is preliminary data.</text>
</comment>
<dbReference type="GeneID" id="93719038"/>
<dbReference type="EMBL" id="JAOZYT010000109">
    <property type="protein sequence ID" value="MCW0524836.1"/>
    <property type="molecule type" value="Genomic_DNA"/>
</dbReference>
<dbReference type="RefSeq" id="WP_004917850.1">
    <property type="nucleotide sequence ID" value="NZ_CP045564.1"/>
</dbReference>
<accession>A0AAP3AN25</accession>
<gene>
    <name evidence="1" type="ORF">OKE68_11005</name>
</gene>